<dbReference type="Proteomes" id="UP000320244">
    <property type="component" value="Unassembled WGS sequence"/>
</dbReference>
<evidence type="ECO:0000256" key="2">
    <source>
        <dbReference type="ARBA" id="ARBA00008333"/>
    </source>
</evidence>
<dbReference type="GO" id="GO:0033573">
    <property type="term" value="C:high-affinity iron permease complex"/>
    <property type="evidence" value="ECO:0007669"/>
    <property type="project" value="InterPro"/>
</dbReference>
<feature type="transmembrane region" description="Helical" evidence="6">
    <location>
        <begin position="275"/>
        <end position="298"/>
    </location>
</feature>
<evidence type="ECO:0000256" key="4">
    <source>
        <dbReference type="ARBA" id="ARBA00022989"/>
    </source>
</evidence>
<feature type="transmembrane region" description="Helical" evidence="6">
    <location>
        <begin position="177"/>
        <end position="197"/>
    </location>
</feature>
<sequence length="530" mass="53960">MLATFVIGLREGLEAALIVGIIAAFLRKNNKPLLPMWIGVAVAVALSIAVGLLLEIVEGSLPQSAQEGMETVIGVVAIVFVTGMVLWMATHARFMKKNLESSAQSALGDGTSKALATMAFLAVLKEGFETAVFLLATFQAAGNMAVAASGATLGILAAIGIGIGLYSGGISINLGRFFKGTSVFLILVAAGLVVSALRTAHEAGWLNAGRQRTADLSWLAPGGSVRSALFTGVLGIPSDPRVIEVIGWCAYLVPMALILFWPATHRPGASASIRIKAVAAGVAVVAAGALAIAVPGAALNTPAKATLVGSDQNRTGTASLEGSTLVLSLPRGTQRVALTHGTADHHAGVAATHYTLPAAGAMADLPEKLTLAELVAANGGRVPVGISVQRSPGPYDVAWTRAGRGQVWTAHGLVIDGSAQDLAVAELTGGGLPTSRTVTMPAGTTIGGTTVTDGAWSVGPAYVAGAASAVIELAADSDEAHLWRRVLPAGLLIAAAVLLLLAGRDRRRLRIASATAPAEPTTQRSNVRVP</sequence>
<evidence type="ECO:0000256" key="1">
    <source>
        <dbReference type="ARBA" id="ARBA00004141"/>
    </source>
</evidence>
<dbReference type="OrthoDB" id="7260758at2"/>
<evidence type="ECO:0000313" key="7">
    <source>
        <dbReference type="EMBL" id="TWP36488.1"/>
    </source>
</evidence>
<feature type="transmembrane region" description="Helical" evidence="6">
    <location>
        <begin position="6"/>
        <end position="26"/>
    </location>
</feature>
<evidence type="ECO:0000313" key="8">
    <source>
        <dbReference type="Proteomes" id="UP000320244"/>
    </source>
</evidence>
<keyword evidence="8" id="KW-1185">Reference proteome</keyword>
<accession>A0A563E1R9</accession>
<dbReference type="RefSeq" id="WP_146316571.1">
    <property type="nucleotide sequence ID" value="NZ_VCQV01000011.1"/>
</dbReference>
<dbReference type="EMBL" id="VCQV01000011">
    <property type="protein sequence ID" value="TWP36488.1"/>
    <property type="molecule type" value="Genomic_DNA"/>
</dbReference>
<keyword evidence="3 6" id="KW-0812">Transmembrane</keyword>
<keyword evidence="4 6" id="KW-1133">Transmembrane helix</keyword>
<name>A0A563E1R9_9MICO</name>
<comment type="similarity">
    <text evidence="2">Belongs to the oxidase-dependent Fe transporter (OFeT) (TC 9.A.10.1) family.</text>
</comment>
<gene>
    <name evidence="7" type="ORF">FGL98_09735</name>
</gene>
<evidence type="ECO:0000256" key="5">
    <source>
        <dbReference type="ARBA" id="ARBA00023136"/>
    </source>
</evidence>
<dbReference type="PANTHER" id="PTHR31632">
    <property type="entry name" value="IRON TRANSPORTER FTH1"/>
    <property type="match status" value="1"/>
</dbReference>
<comment type="subcellular location">
    <subcellularLocation>
        <location evidence="1">Membrane</location>
        <topology evidence="1">Multi-pass membrane protein</topology>
    </subcellularLocation>
</comment>
<feature type="transmembrane region" description="Helical" evidence="6">
    <location>
        <begin position="245"/>
        <end position="263"/>
    </location>
</feature>
<reference evidence="7 8" key="1">
    <citation type="submission" date="2019-05" db="EMBL/GenBank/DDBJ databases">
        <authorList>
            <person name="Lee S.D."/>
        </authorList>
    </citation>
    <scope>NUCLEOTIDE SEQUENCE [LARGE SCALE GENOMIC DNA]</scope>
    <source>
        <strain evidence="7 8">C5-26</strain>
    </source>
</reference>
<reference evidence="7 8" key="2">
    <citation type="submission" date="2019-08" db="EMBL/GenBank/DDBJ databases">
        <title>Jejuicoccus antrihumi gen. nov., sp. nov., a new member of the family Dermacoccaceae isolated from a cave.</title>
        <authorList>
            <person name="Schumann P."/>
            <person name="Kim I.S."/>
        </authorList>
    </citation>
    <scope>NUCLEOTIDE SEQUENCE [LARGE SCALE GENOMIC DNA]</scope>
    <source>
        <strain evidence="7 8">C5-26</strain>
    </source>
</reference>
<feature type="transmembrane region" description="Helical" evidence="6">
    <location>
        <begin position="144"/>
        <end position="165"/>
    </location>
</feature>
<dbReference type="NCBIfam" id="NF041756">
    <property type="entry name" value="EfeU"/>
    <property type="match status" value="1"/>
</dbReference>
<feature type="transmembrane region" description="Helical" evidence="6">
    <location>
        <begin position="115"/>
        <end position="138"/>
    </location>
</feature>
<dbReference type="PANTHER" id="PTHR31632:SF2">
    <property type="entry name" value="PLASMA MEMBRANE IRON PERMEASE"/>
    <property type="match status" value="1"/>
</dbReference>
<proteinExistence type="inferred from homology"/>
<feature type="transmembrane region" description="Helical" evidence="6">
    <location>
        <begin position="482"/>
        <end position="502"/>
    </location>
</feature>
<organism evidence="7 8">
    <name type="scientific">Leekyejoonella antrihumi</name>
    <dbReference type="NCBI Taxonomy" id="1660198"/>
    <lineage>
        <taxon>Bacteria</taxon>
        <taxon>Bacillati</taxon>
        <taxon>Actinomycetota</taxon>
        <taxon>Actinomycetes</taxon>
        <taxon>Micrococcales</taxon>
        <taxon>Dermacoccaceae</taxon>
        <taxon>Leekyejoonella</taxon>
    </lineage>
</organism>
<dbReference type="Pfam" id="PF03239">
    <property type="entry name" value="FTR1"/>
    <property type="match status" value="1"/>
</dbReference>
<dbReference type="GO" id="GO:0015093">
    <property type="term" value="F:ferrous iron transmembrane transporter activity"/>
    <property type="evidence" value="ECO:0007669"/>
    <property type="project" value="TreeGrafter"/>
</dbReference>
<feature type="transmembrane region" description="Helical" evidence="6">
    <location>
        <begin position="33"/>
        <end position="53"/>
    </location>
</feature>
<feature type="transmembrane region" description="Helical" evidence="6">
    <location>
        <begin position="73"/>
        <end position="94"/>
    </location>
</feature>
<comment type="caution">
    <text evidence="7">The sequence shown here is derived from an EMBL/GenBank/DDBJ whole genome shotgun (WGS) entry which is preliminary data.</text>
</comment>
<protein>
    <submittedName>
        <fullName evidence="7">Ferrous iron transporter</fullName>
    </submittedName>
</protein>
<evidence type="ECO:0000256" key="3">
    <source>
        <dbReference type="ARBA" id="ARBA00022692"/>
    </source>
</evidence>
<dbReference type="AlphaFoldDB" id="A0A563E1R9"/>
<dbReference type="InterPro" id="IPR004923">
    <property type="entry name" value="FTR1/Fip1/EfeU"/>
</dbReference>
<keyword evidence="5 6" id="KW-0472">Membrane</keyword>
<evidence type="ECO:0000256" key="6">
    <source>
        <dbReference type="SAM" id="Phobius"/>
    </source>
</evidence>